<dbReference type="InterPro" id="IPR000524">
    <property type="entry name" value="Tscrpt_reg_HTH_GntR"/>
</dbReference>
<gene>
    <name evidence="5" type="ORF">DFO60_3687</name>
</gene>
<proteinExistence type="predicted"/>
<keyword evidence="3" id="KW-0804">Transcription</keyword>
<dbReference type="GO" id="GO:0003700">
    <property type="term" value="F:DNA-binding transcription factor activity"/>
    <property type="evidence" value="ECO:0007669"/>
    <property type="project" value="InterPro"/>
</dbReference>
<dbReference type="PANTHER" id="PTHR43537">
    <property type="entry name" value="TRANSCRIPTIONAL REGULATOR, GNTR FAMILY"/>
    <property type="match status" value="1"/>
</dbReference>
<organism evidence="5 6">
    <name type="scientific">Ectopseudomonas oleovorans</name>
    <name type="common">Pseudomonas oleovorans</name>
    <dbReference type="NCBI Taxonomy" id="301"/>
    <lineage>
        <taxon>Bacteria</taxon>
        <taxon>Pseudomonadati</taxon>
        <taxon>Pseudomonadota</taxon>
        <taxon>Gammaproteobacteria</taxon>
        <taxon>Pseudomonadales</taxon>
        <taxon>Pseudomonadaceae</taxon>
        <taxon>Ectopseudomonas</taxon>
    </lineage>
</organism>
<dbReference type="SUPFAM" id="SSF48008">
    <property type="entry name" value="GntR ligand-binding domain-like"/>
    <property type="match status" value="1"/>
</dbReference>
<dbReference type="InterPro" id="IPR008920">
    <property type="entry name" value="TF_FadR/GntR_C"/>
</dbReference>
<keyword evidence="2 5" id="KW-0238">DNA-binding</keyword>
<dbReference type="Pfam" id="PF00392">
    <property type="entry name" value="GntR"/>
    <property type="match status" value="1"/>
</dbReference>
<dbReference type="InterPro" id="IPR036388">
    <property type="entry name" value="WH-like_DNA-bd_sf"/>
</dbReference>
<dbReference type="InterPro" id="IPR011711">
    <property type="entry name" value="GntR_C"/>
</dbReference>
<dbReference type="SMART" id="SM00895">
    <property type="entry name" value="FCD"/>
    <property type="match status" value="1"/>
</dbReference>
<dbReference type="Proteomes" id="UP000256988">
    <property type="component" value="Unassembled WGS sequence"/>
</dbReference>
<dbReference type="SUPFAM" id="SSF46785">
    <property type="entry name" value="Winged helix' DNA-binding domain"/>
    <property type="match status" value="1"/>
</dbReference>
<comment type="caution">
    <text evidence="5">The sequence shown here is derived from an EMBL/GenBank/DDBJ whole genome shotgun (WGS) entry which is preliminary data.</text>
</comment>
<dbReference type="RefSeq" id="WP_042133134.1">
    <property type="nucleotide sequence ID" value="NZ_QRDL01000005.1"/>
</dbReference>
<evidence type="ECO:0000313" key="5">
    <source>
        <dbReference type="EMBL" id="RED02062.1"/>
    </source>
</evidence>
<evidence type="ECO:0000313" key="6">
    <source>
        <dbReference type="Proteomes" id="UP000256988"/>
    </source>
</evidence>
<dbReference type="PRINTS" id="PR00035">
    <property type="entry name" value="HTHGNTR"/>
</dbReference>
<protein>
    <submittedName>
        <fullName evidence="5">DNA-binding FadR family transcriptional regulator</fullName>
    </submittedName>
</protein>
<evidence type="ECO:0000256" key="3">
    <source>
        <dbReference type="ARBA" id="ARBA00023163"/>
    </source>
</evidence>
<dbReference type="Pfam" id="PF07729">
    <property type="entry name" value="FCD"/>
    <property type="match status" value="1"/>
</dbReference>
<dbReference type="InterPro" id="IPR036390">
    <property type="entry name" value="WH_DNA-bd_sf"/>
</dbReference>
<evidence type="ECO:0000259" key="4">
    <source>
        <dbReference type="PROSITE" id="PS50949"/>
    </source>
</evidence>
<dbReference type="GO" id="GO:0003677">
    <property type="term" value="F:DNA binding"/>
    <property type="evidence" value="ECO:0007669"/>
    <property type="project" value="UniProtKB-KW"/>
</dbReference>
<name>A0A3D9EGB4_ECTOL</name>
<dbReference type="AlphaFoldDB" id="A0A3D9EGB4"/>
<dbReference type="PANTHER" id="PTHR43537:SF24">
    <property type="entry name" value="GLUCONATE OPERON TRANSCRIPTIONAL REPRESSOR"/>
    <property type="match status" value="1"/>
</dbReference>
<sequence>MSQFSSLIRLNQEGKTEAVTRHLIEMVEVGLLAEGEQLPNETTLAAQLGVAPVTLRDALANLRSQGIIETRRGRGGGSFVRARPAIADAELFARLERLTALELRDHADEHVAISGAAAQLAAKRAGADQHRRLARLLAEFAVEVDVKRQRQLDARFHIEIAVAAQSVRLTHNEVRLQAELGELLWLPYRGQPDIAAMRVEHQAILEAIVSNDANLAGALAQAHVSRELRRLTALKLEVMAAD</sequence>
<accession>A0A3D9EGB4</accession>
<dbReference type="SMART" id="SM00345">
    <property type="entry name" value="HTH_GNTR"/>
    <property type="match status" value="1"/>
</dbReference>
<keyword evidence="1" id="KW-0805">Transcription regulation</keyword>
<reference evidence="5 6" key="1">
    <citation type="submission" date="2018-07" db="EMBL/GenBank/DDBJ databases">
        <title>Genome sequencing of rice bacterial endophytes.</title>
        <authorList>
            <person name="Venturi V."/>
        </authorList>
    </citation>
    <scope>NUCLEOTIDE SEQUENCE [LARGE SCALE GENOMIC DNA]</scope>
    <source>
        <strain evidence="5 6">AG1002</strain>
    </source>
</reference>
<dbReference type="Gene3D" id="1.20.120.530">
    <property type="entry name" value="GntR ligand-binding domain-like"/>
    <property type="match status" value="1"/>
</dbReference>
<dbReference type="PROSITE" id="PS50949">
    <property type="entry name" value="HTH_GNTR"/>
    <property type="match status" value="1"/>
</dbReference>
<evidence type="ECO:0000256" key="2">
    <source>
        <dbReference type="ARBA" id="ARBA00023125"/>
    </source>
</evidence>
<evidence type="ECO:0000256" key="1">
    <source>
        <dbReference type="ARBA" id="ARBA00023015"/>
    </source>
</evidence>
<feature type="domain" description="HTH gntR-type" evidence="4">
    <location>
        <begin position="13"/>
        <end position="83"/>
    </location>
</feature>
<dbReference type="CDD" id="cd07377">
    <property type="entry name" value="WHTH_GntR"/>
    <property type="match status" value="1"/>
</dbReference>
<dbReference type="EMBL" id="QRDL01000005">
    <property type="protein sequence ID" value="RED02062.1"/>
    <property type="molecule type" value="Genomic_DNA"/>
</dbReference>
<dbReference type="Gene3D" id="1.10.10.10">
    <property type="entry name" value="Winged helix-like DNA-binding domain superfamily/Winged helix DNA-binding domain"/>
    <property type="match status" value="1"/>
</dbReference>